<dbReference type="SUPFAM" id="SSF53850">
    <property type="entry name" value="Periplasmic binding protein-like II"/>
    <property type="match status" value="1"/>
</dbReference>
<dbReference type="InterPro" id="IPR005064">
    <property type="entry name" value="BUG"/>
</dbReference>
<gene>
    <name evidence="2" type="ORF">AACH10_05230</name>
</gene>
<dbReference type="InterPro" id="IPR006311">
    <property type="entry name" value="TAT_signal"/>
</dbReference>
<protein>
    <submittedName>
        <fullName evidence="2">Tripartite tricarboxylate transporter substrate-binding protein</fullName>
    </submittedName>
</protein>
<dbReference type="Proteomes" id="UP001365405">
    <property type="component" value="Unassembled WGS sequence"/>
</dbReference>
<comment type="similarity">
    <text evidence="1">Belongs to the UPF0065 (bug) family.</text>
</comment>
<dbReference type="RefSeq" id="WP_341409314.1">
    <property type="nucleotide sequence ID" value="NZ_JBBUTH010000002.1"/>
</dbReference>
<proteinExistence type="inferred from homology"/>
<sequence>MTTHTRRDLLCRLGAGLALGGTALGAAPARAQSLPAPSASSADGAARLVFGIPPGAAGTMLAQAMIAQLAPRYAPPIRLEHVLGREARRSAEVVKAARPDGNTLLHAQSALVTLFPSIYRELGYAPLEHFTPLAALSEYTFMLLVGPRVPASVRTLDEYLRWVGDNPGSRQVGVILKGSQGWLMTQQLVRDRDAPLLPVGYAGTTPVVNELLGGGLAAGIVVTGNAREALADGRLRALAVSSAQRWLGMPDTPSFAEQGLKDLVMTGWYGWFGPAGMPDDLTGRLRTAIGEALATPELAQTFERLAMRPLRATPAEMRERIVNETRVYAEAVRQARLNRI</sequence>
<dbReference type="Gene3D" id="3.40.190.150">
    <property type="entry name" value="Bordetella uptake gene, domain 1"/>
    <property type="match status" value="1"/>
</dbReference>
<keyword evidence="3" id="KW-1185">Reference proteome</keyword>
<name>A0ABU9CCN4_9BURK</name>
<reference evidence="2 3" key="1">
    <citation type="submission" date="2024-04" db="EMBL/GenBank/DDBJ databases">
        <title>Novel species of the genus Ideonella isolated from streams.</title>
        <authorList>
            <person name="Lu H."/>
        </authorList>
    </citation>
    <scope>NUCLEOTIDE SEQUENCE [LARGE SCALE GENOMIC DNA]</scope>
    <source>
        <strain evidence="2 3">DXS22W</strain>
    </source>
</reference>
<dbReference type="EMBL" id="JBBUTH010000002">
    <property type="protein sequence ID" value="MEK8049634.1"/>
    <property type="molecule type" value="Genomic_DNA"/>
</dbReference>
<evidence type="ECO:0000313" key="2">
    <source>
        <dbReference type="EMBL" id="MEK8049634.1"/>
    </source>
</evidence>
<accession>A0ABU9CCN4</accession>
<dbReference type="PANTHER" id="PTHR42928">
    <property type="entry name" value="TRICARBOXYLATE-BINDING PROTEIN"/>
    <property type="match status" value="1"/>
</dbReference>
<dbReference type="Gene3D" id="3.40.190.10">
    <property type="entry name" value="Periplasmic binding protein-like II"/>
    <property type="match status" value="1"/>
</dbReference>
<dbReference type="PROSITE" id="PS51318">
    <property type="entry name" value="TAT"/>
    <property type="match status" value="1"/>
</dbReference>
<dbReference type="PANTHER" id="PTHR42928:SF5">
    <property type="entry name" value="BLR1237 PROTEIN"/>
    <property type="match status" value="1"/>
</dbReference>
<evidence type="ECO:0000313" key="3">
    <source>
        <dbReference type="Proteomes" id="UP001365405"/>
    </source>
</evidence>
<comment type="caution">
    <text evidence="2">The sequence shown here is derived from an EMBL/GenBank/DDBJ whole genome shotgun (WGS) entry which is preliminary data.</text>
</comment>
<organism evidence="2 3">
    <name type="scientific">Pseudaquabacterium inlustre</name>
    <dbReference type="NCBI Taxonomy" id="2984192"/>
    <lineage>
        <taxon>Bacteria</taxon>
        <taxon>Pseudomonadati</taxon>
        <taxon>Pseudomonadota</taxon>
        <taxon>Betaproteobacteria</taxon>
        <taxon>Burkholderiales</taxon>
        <taxon>Sphaerotilaceae</taxon>
        <taxon>Pseudaquabacterium</taxon>
    </lineage>
</organism>
<dbReference type="Pfam" id="PF03401">
    <property type="entry name" value="TctC"/>
    <property type="match status" value="1"/>
</dbReference>
<evidence type="ECO:0000256" key="1">
    <source>
        <dbReference type="ARBA" id="ARBA00006987"/>
    </source>
</evidence>
<dbReference type="InterPro" id="IPR042100">
    <property type="entry name" value="Bug_dom1"/>
</dbReference>